<gene>
    <name evidence="2" type="ORF">UFOPK3522_01482</name>
    <name evidence="3" type="ORF">UFOPK4175_00363</name>
</gene>
<keyword evidence="1" id="KW-1133">Transmembrane helix</keyword>
<protein>
    <submittedName>
        <fullName evidence="3">Unannotated protein</fullName>
    </submittedName>
</protein>
<proteinExistence type="predicted"/>
<keyword evidence="1" id="KW-0472">Membrane</keyword>
<sequence length="175" mass="19028">MRYVDLLKTTVLLSAASATALAVITVVQSNALDDGLLVLIAAGWWVIAALIGAWLGRRLEASASVSRALREAQSTTMLPEQNIGRMLLSRLWPLLLAALVSAIFSFFLPQVAAIATGFMVIWSLAWRHQDRAVTAIEDRDGVTFFVTSGSPIKPIKLVRTPGLRRDSGSEPWRAT</sequence>
<accession>A0A6J7RRP5</accession>
<evidence type="ECO:0000313" key="3">
    <source>
        <dbReference type="EMBL" id="CAB5031396.1"/>
    </source>
</evidence>
<name>A0A6J7RRP5_9ZZZZ</name>
<organism evidence="3">
    <name type="scientific">freshwater metagenome</name>
    <dbReference type="NCBI Taxonomy" id="449393"/>
    <lineage>
        <taxon>unclassified sequences</taxon>
        <taxon>metagenomes</taxon>
        <taxon>ecological metagenomes</taxon>
    </lineage>
</organism>
<feature type="transmembrane region" description="Helical" evidence="1">
    <location>
        <begin position="6"/>
        <end position="27"/>
    </location>
</feature>
<dbReference type="AlphaFoldDB" id="A0A6J7RRP5"/>
<feature type="transmembrane region" description="Helical" evidence="1">
    <location>
        <begin position="36"/>
        <end position="56"/>
    </location>
</feature>
<evidence type="ECO:0000313" key="2">
    <source>
        <dbReference type="EMBL" id="CAB4346804.1"/>
    </source>
</evidence>
<feature type="transmembrane region" description="Helical" evidence="1">
    <location>
        <begin position="94"/>
        <end position="122"/>
    </location>
</feature>
<dbReference type="EMBL" id="CAESAO010000169">
    <property type="protein sequence ID" value="CAB4346804.1"/>
    <property type="molecule type" value="Genomic_DNA"/>
</dbReference>
<evidence type="ECO:0000256" key="1">
    <source>
        <dbReference type="SAM" id="Phobius"/>
    </source>
</evidence>
<reference evidence="3" key="1">
    <citation type="submission" date="2020-05" db="EMBL/GenBank/DDBJ databases">
        <authorList>
            <person name="Chiriac C."/>
            <person name="Salcher M."/>
            <person name="Ghai R."/>
            <person name="Kavagutti S V."/>
        </authorList>
    </citation>
    <scope>NUCLEOTIDE SEQUENCE</scope>
</reference>
<keyword evidence="1" id="KW-0812">Transmembrane</keyword>
<dbReference type="EMBL" id="CAFBPX010000044">
    <property type="protein sequence ID" value="CAB5031396.1"/>
    <property type="molecule type" value="Genomic_DNA"/>
</dbReference>